<dbReference type="AlphaFoldDB" id="A0A5C5ZSX7"/>
<evidence type="ECO:0000256" key="7">
    <source>
        <dbReference type="ARBA" id="ARBA00023237"/>
    </source>
</evidence>
<dbReference type="GO" id="GO:0015562">
    <property type="term" value="F:efflux transmembrane transporter activity"/>
    <property type="evidence" value="ECO:0007669"/>
    <property type="project" value="InterPro"/>
</dbReference>
<dbReference type="EMBL" id="SJPQ01000001">
    <property type="protein sequence ID" value="TWT89881.1"/>
    <property type="molecule type" value="Genomic_DNA"/>
</dbReference>
<dbReference type="GO" id="GO:1990281">
    <property type="term" value="C:efflux pump complex"/>
    <property type="evidence" value="ECO:0007669"/>
    <property type="project" value="TreeGrafter"/>
</dbReference>
<evidence type="ECO:0000313" key="11">
    <source>
        <dbReference type="Proteomes" id="UP000315440"/>
    </source>
</evidence>
<dbReference type="PANTHER" id="PTHR30026:SF23">
    <property type="entry name" value="TO APRF-PUTATIVE OUTER MEMBRANE EFFLUX PROTEIN OR SECRETED ALKALINE PHOSPHATASE-RELATED"/>
    <property type="match status" value="1"/>
</dbReference>
<evidence type="ECO:0000256" key="2">
    <source>
        <dbReference type="ARBA" id="ARBA00007613"/>
    </source>
</evidence>
<name>A0A5C5ZSX7_9BACT</name>
<feature type="chain" id="PRO_5023120005" evidence="9">
    <location>
        <begin position="28"/>
        <end position="736"/>
    </location>
</feature>
<evidence type="ECO:0000256" key="6">
    <source>
        <dbReference type="ARBA" id="ARBA00023136"/>
    </source>
</evidence>
<dbReference type="GO" id="GO:0009279">
    <property type="term" value="C:cell outer membrane"/>
    <property type="evidence" value="ECO:0007669"/>
    <property type="project" value="UniProtKB-SubCell"/>
</dbReference>
<sequence precursor="true">MKFLRNSRPKANTLRALLAVAVVVAPAAGCRSGASSKFKACSSVVDQDCYTQAASEIEYPAVSLCTLEACNDPLVSAAPHMLSDPTPADYRELVLEDAVRIGLQHSAVLHDLGGTVLRAPDATRTRWDPSIRETDPATGIEAALSAFDAEFTTSVFNEKNDRAINNQFFGGGTRILLQDTSVTQMQLRKRGVTGTEMTLRNLIEFDSNNAPGNFFQSAWTTKVEGEVRHPFLQGGGVQYNRIAGPSTTPGVYNGVLIARANTDVQLAEFEIAVRNLVSNLENAYWDLYFAYRDLDAKIAARDASLETWRRVQALYQAGRRGGEAEKEAQAREQYYRFQEEVQNALSGKLVDGTRTGNGSQGGTFRATGGVYAAERQLRRLMGLPTSDGQLLRPSTEPVVSQVVFDWEHVASEAVERRAELRRQRWRIRRRELEYVASKNHLLPRLDAVGRYRFRGFGDDFAHSGGNNGRFDNSLEDLTTGDFQEWQVGVELSVPIGFRQAHAGVRNAELHLARERAILCDQQSEVVHEVAGAVAEVDRAYLVSQTSYNRLIASREQLDAVSAAFESDKAPLDLLLEAQRKVAEAESRFFRSTVEHALAVKNVHFVKGTLLEYDGVALAEGPWPSKAYHDAADLESRRARPRKLSYIADRPEKVAQAPFDQIRASRPTPLPSPVDVPTLVPAPPANWPAPLSDGARALPPTDILRPVELKPVGYSEPLKRDPASAPKLLAPLATGSR</sequence>
<keyword evidence="7" id="KW-0998">Cell outer membrane</keyword>
<evidence type="ECO:0000313" key="10">
    <source>
        <dbReference type="EMBL" id="TWT89881.1"/>
    </source>
</evidence>
<evidence type="ECO:0000256" key="1">
    <source>
        <dbReference type="ARBA" id="ARBA00004442"/>
    </source>
</evidence>
<evidence type="ECO:0000256" key="9">
    <source>
        <dbReference type="SAM" id="SignalP"/>
    </source>
</evidence>
<dbReference type="InterPro" id="IPR051906">
    <property type="entry name" value="TolC-like"/>
</dbReference>
<dbReference type="Proteomes" id="UP000315440">
    <property type="component" value="Unassembled WGS sequence"/>
</dbReference>
<keyword evidence="3" id="KW-0813">Transport</keyword>
<evidence type="ECO:0000256" key="4">
    <source>
        <dbReference type="ARBA" id="ARBA00022452"/>
    </source>
</evidence>
<comment type="subcellular location">
    <subcellularLocation>
        <location evidence="1">Cell outer membrane</location>
    </subcellularLocation>
</comment>
<dbReference type="Pfam" id="PF02321">
    <property type="entry name" value="OEP"/>
    <property type="match status" value="1"/>
</dbReference>
<feature type="compositionally biased region" description="Low complexity" evidence="8">
    <location>
        <begin position="722"/>
        <end position="736"/>
    </location>
</feature>
<keyword evidence="9" id="KW-0732">Signal</keyword>
<organism evidence="10 11">
    <name type="scientific">Pseudobythopirellula maris</name>
    <dbReference type="NCBI Taxonomy" id="2527991"/>
    <lineage>
        <taxon>Bacteria</taxon>
        <taxon>Pseudomonadati</taxon>
        <taxon>Planctomycetota</taxon>
        <taxon>Planctomycetia</taxon>
        <taxon>Pirellulales</taxon>
        <taxon>Lacipirellulaceae</taxon>
        <taxon>Pseudobythopirellula</taxon>
    </lineage>
</organism>
<comment type="similarity">
    <text evidence="2">Belongs to the outer membrane factor (OMF) (TC 1.B.17) family.</text>
</comment>
<gene>
    <name evidence="10" type="ORF">Mal64_02630</name>
</gene>
<keyword evidence="4" id="KW-1134">Transmembrane beta strand</keyword>
<reference evidence="10 11" key="1">
    <citation type="submission" date="2019-02" db="EMBL/GenBank/DDBJ databases">
        <title>Deep-cultivation of Planctomycetes and their phenomic and genomic characterization uncovers novel biology.</title>
        <authorList>
            <person name="Wiegand S."/>
            <person name="Jogler M."/>
            <person name="Boedeker C."/>
            <person name="Pinto D."/>
            <person name="Vollmers J."/>
            <person name="Rivas-Marin E."/>
            <person name="Kohn T."/>
            <person name="Peeters S.H."/>
            <person name="Heuer A."/>
            <person name="Rast P."/>
            <person name="Oberbeckmann S."/>
            <person name="Bunk B."/>
            <person name="Jeske O."/>
            <person name="Meyerdierks A."/>
            <person name="Storesund J.E."/>
            <person name="Kallscheuer N."/>
            <person name="Luecker S."/>
            <person name="Lage O.M."/>
            <person name="Pohl T."/>
            <person name="Merkel B.J."/>
            <person name="Hornburger P."/>
            <person name="Mueller R.-W."/>
            <person name="Bruemmer F."/>
            <person name="Labrenz M."/>
            <person name="Spormann A.M."/>
            <person name="Op Den Camp H."/>
            <person name="Overmann J."/>
            <person name="Amann R."/>
            <person name="Jetten M.S.M."/>
            <person name="Mascher T."/>
            <person name="Medema M.H."/>
            <person name="Devos D.P."/>
            <person name="Kaster A.-K."/>
            <person name="Ovreas L."/>
            <person name="Rohde M."/>
            <person name="Galperin M.Y."/>
            <person name="Jogler C."/>
        </authorList>
    </citation>
    <scope>NUCLEOTIDE SEQUENCE [LARGE SCALE GENOMIC DNA]</scope>
    <source>
        <strain evidence="10 11">Mal64</strain>
    </source>
</reference>
<keyword evidence="6" id="KW-0472">Membrane</keyword>
<evidence type="ECO:0000256" key="3">
    <source>
        <dbReference type="ARBA" id="ARBA00022448"/>
    </source>
</evidence>
<feature type="signal peptide" evidence="9">
    <location>
        <begin position="1"/>
        <end position="27"/>
    </location>
</feature>
<evidence type="ECO:0000256" key="8">
    <source>
        <dbReference type="SAM" id="MobiDB-lite"/>
    </source>
</evidence>
<dbReference type="OrthoDB" id="229865at2"/>
<dbReference type="SUPFAM" id="SSF56954">
    <property type="entry name" value="Outer membrane efflux proteins (OEP)"/>
    <property type="match status" value="1"/>
</dbReference>
<dbReference type="PANTHER" id="PTHR30026">
    <property type="entry name" value="OUTER MEMBRANE PROTEIN TOLC"/>
    <property type="match status" value="1"/>
</dbReference>
<accession>A0A5C5ZSX7</accession>
<dbReference type="InterPro" id="IPR003423">
    <property type="entry name" value="OMP_efflux"/>
</dbReference>
<feature type="region of interest" description="Disordered" evidence="8">
    <location>
        <begin position="713"/>
        <end position="736"/>
    </location>
</feature>
<dbReference type="Gene3D" id="1.20.1600.10">
    <property type="entry name" value="Outer membrane efflux proteins (OEP)"/>
    <property type="match status" value="1"/>
</dbReference>
<keyword evidence="11" id="KW-1185">Reference proteome</keyword>
<proteinExistence type="inferred from homology"/>
<evidence type="ECO:0000256" key="5">
    <source>
        <dbReference type="ARBA" id="ARBA00022692"/>
    </source>
</evidence>
<dbReference type="RefSeq" id="WP_146395945.1">
    <property type="nucleotide sequence ID" value="NZ_SJPQ01000001.1"/>
</dbReference>
<keyword evidence="5" id="KW-0812">Transmembrane</keyword>
<comment type="caution">
    <text evidence="10">The sequence shown here is derived from an EMBL/GenBank/DDBJ whole genome shotgun (WGS) entry which is preliminary data.</text>
</comment>
<protein>
    <submittedName>
        <fullName evidence="10">Outer membrane efflux protein</fullName>
    </submittedName>
</protein>
<dbReference type="GO" id="GO:0015288">
    <property type="term" value="F:porin activity"/>
    <property type="evidence" value="ECO:0007669"/>
    <property type="project" value="TreeGrafter"/>
</dbReference>